<dbReference type="InterPro" id="IPR029132">
    <property type="entry name" value="CBAH/NAAA_C"/>
</dbReference>
<keyword evidence="6" id="KW-1185">Reference proteome</keyword>
<accession>A0A941F6Y4</accession>
<evidence type="ECO:0000256" key="3">
    <source>
        <dbReference type="SAM" id="SignalP"/>
    </source>
</evidence>
<dbReference type="SUPFAM" id="SSF56235">
    <property type="entry name" value="N-terminal nucleophile aminohydrolases (Ntn hydrolases)"/>
    <property type="match status" value="1"/>
</dbReference>
<evidence type="ECO:0000256" key="1">
    <source>
        <dbReference type="ARBA" id="ARBA00006625"/>
    </source>
</evidence>
<feature type="chain" id="PRO_5036722461" evidence="3">
    <location>
        <begin position="26"/>
        <end position="370"/>
    </location>
</feature>
<comment type="caution">
    <text evidence="5">The sequence shown here is derived from an EMBL/GenBank/DDBJ whole genome shotgun (WGS) entry which is preliminary data.</text>
</comment>
<evidence type="ECO:0000259" key="4">
    <source>
        <dbReference type="Pfam" id="PF02275"/>
    </source>
</evidence>
<feature type="signal peptide" evidence="3">
    <location>
        <begin position="1"/>
        <end position="25"/>
    </location>
</feature>
<evidence type="ECO:0000256" key="2">
    <source>
        <dbReference type="ARBA" id="ARBA00022801"/>
    </source>
</evidence>
<evidence type="ECO:0000313" key="5">
    <source>
        <dbReference type="EMBL" id="MBR8536405.1"/>
    </source>
</evidence>
<dbReference type="InterPro" id="IPR052193">
    <property type="entry name" value="Peptidase_C59"/>
</dbReference>
<gene>
    <name evidence="5" type="ORF">KDU71_12605</name>
</gene>
<organism evidence="5 6">
    <name type="scientific">Carboxylicivirga sediminis</name>
    <dbReference type="NCBI Taxonomy" id="2006564"/>
    <lineage>
        <taxon>Bacteria</taxon>
        <taxon>Pseudomonadati</taxon>
        <taxon>Bacteroidota</taxon>
        <taxon>Bacteroidia</taxon>
        <taxon>Marinilabiliales</taxon>
        <taxon>Marinilabiliaceae</taxon>
        <taxon>Carboxylicivirga</taxon>
    </lineage>
</organism>
<keyword evidence="3" id="KW-0732">Signal</keyword>
<comment type="similarity">
    <text evidence="1">Belongs to the peptidase C59 family.</text>
</comment>
<proteinExistence type="inferred from homology"/>
<dbReference type="RefSeq" id="WP_212191438.1">
    <property type="nucleotide sequence ID" value="NZ_JAGTAR010000019.1"/>
</dbReference>
<dbReference type="AlphaFoldDB" id="A0A941F6Y4"/>
<dbReference type="Pfam" id="PF02275">
    <property type="entry name" value="CBAH"/>
    <property type="match status" value="1"/>
</dbReference>
<dbReference type="GO" id="GO:0016787">
    <property type="term" value="F:hydrolase activity"/>
    <property type="evidence" value="ECO:0007669"/>
    <property type="project" value="UniProtKB-KW"/>
</dbReference>
<dbReference type="InterPro" id="IPR029055">
    <property type="entry name" value="Ntn_hydrolases_N"/>
</dbReference>
<protein>
    <submittedName>
        <fullName evidence="5">Choloylglycine hydrolase family protein</fullName>
    </submittedName>
</protein>
<dbReference type="Proteomes" id="UP000679220">
    <property type="component" value="Unassembled WGS sequence"/>
</dbReference>
<dbReference type="EMBL" id="JAGTAR010000019">
    <property type="protein sequence ID" value="MBR8536405.1"/>
    <property type="molecule type" value="Genomic_DNA"/>
</dbReference>
<keyword evidence="2 5" id="KW-0378">Hydrolase</keyword>
<dbReference type="PANTHER" id="PTHR35527:SF2">
    <property type="entry name" value="HYDROLASE"/>
    <property type="match status" value="1"/>
</dbReference>
<dbReference type="PANTHER" id="PTHR35527">
    <property type="entry name" value="CHOLOYLGLYCINE HYDROLASE"/>
    <property type="match status" value="1"/>
</dbReference>
<dbReference type="CDD" id="cd00542">
    <property type="entry name" value="Ntn_PVA"/>
    <property type="match status" value="1"/>
</dbReference>
<feature type="domain" description="Choloylglycine hydrolase/NAAA C-terminal" evidence="4">
    <location>
        <begin position="26"/>
        <end position="341"/>
    </location>
</feature>
<dbReference type="Gene3D" id="3.60.60.10">
    <property type="entry name" value="Penicillin V Acylase, Chain A"/>
    <property type="match status" value="1"/>
</dbReference>
<name>A0A941F6Y4_9BACT</name>
<evidence type="ECO:0000313" key="6">
    <source>
        <dbReference type="Proteomes" id="UP000679220"/>
    </source>
</evidence>
<sequence>MMKTKVTIAMLVFLMIAISALQTDACTGLRLIAADDGVVIGRTLEFGVDPQSEILVIPAGKQITSSLPDAKKGITYTAKYGIVGANGFGFDIHADGVNEAGLYVGAFYFPGYASYNQPDPEKYNVSMAAEDYGTWLLANFASIEEVKANFDRVFLVENPLEAIGNISFPAHYVVHDKTGACVVIEPLNKRLVIYDNPLGVFTNSPTFDWHLTNLNNYINLSVVNVEPIELAGQKLKAFGEGSGLRGLPGDGTPPSRFVRAAVYSQSAVKQETAELTVPQVFHLMNNFDIPVGSVRDVVKTQDGTMVFNEITSWTTVADLKNLTYSFKTYAGQQICQIDIRKTLKSANGQMRHITMDGGFVMKDVSNNFKN</sequence>
<reference evidence="5" key="1">
    <citation type="journal article" date="2018" name="Int. J. Syst. Evol. Microbiol.">
        <title>Carboxylicivirga sediminis sp. nov., isolated from coastal sediment.</title>
        <authorList>
            <person name="Wang F.Q."/>
            <person name="Ren L.H."/>
            <person name="Zou R.J."/>
            <person name="Sun Y.Z."/>
            <person name="Liu X.J."/>
            <person name="Jiang F."/>
            <person name="Liu L.J."/>
        </authorList>
    </citation>
    <scope>NUCLEOTIDE SEQUENCE</scope>
    <source>
        <strain evidence="5">JR1</strain>
    </source>
</reference>
<reference evidence="5" key="2">
    <citation type="submission" date="2021-04" db="EMBL/GenBank/DDBJ databases">
        <authorList>
            <person name="Zhang T."/>
            <person name="Zhang Y."/>
            <person name="Lu D."/>
            <person name="Zuo D."/>
            <person name="Du Z."/>
        </authorList>
    </citation>
    <scope>NUCLEOTIDE SEQUENCE</scope>
    <source>
        <strain evidence="5">JR1</strain>
    </source>
</reference>